<dbReference type="EMBL" id="BAABIE010000015">
    <property type="protein sequence ID" value="GAA4756014.1"/>
    <property type="molecule type" value="Genomic_DNA"/>
</dbReference>
<name>A0ABP8ZG62_9ACTN</name>
<protein>
    <submittedName>
        <fullName evidence="1">Uncharacterized protein</fullName>
    </submittedName>
</protein>
<comment type="caution">
    <text evidence="1">The sequence shown here is derived from an EMBL/GenBank/DDBJ whole genome shotgun (WGS) entry which is preliminary data.</text>
</comment>
<reference evidence="2" key="1">
    <citation type="journal article" date="2019" name="Int. J. Syst. Evol. Microbiol.">
        <title>The Global Catalogue of Microorganisms (GCM) 10K type strain sequencing project: providing services to taxonomists for standard genome sequencing and annotation.</title>
        <authorList>
            <consortium name="The Broad Institute Genomics Platform"/>
            <consortium name="The Broad Institute Genome Sequencing Center for Infectious Disease"/>
            <person name="Wu L."/>
            <person name="Ma J."/>
        </authorList>
    </citation>
    <scope>NUCLEOTIDE SEQUENCE [LARGE SCALE GENOMIC DNA]</scope>
    <source>
        <strain evidence="2">JCM 18077</strain>
    </source>
</reference>
<proteinExistence type="predicted"/>
<sequence length="71" mass="7988">MPRKRKTRHCTRCNRPTKSVTRFCHTCRPATAVPHVHRVGGGISFAGWTFSHDQAVHLANQIIDTLEEPAP</sequence>
<gene>
    <name evidence="1" type="ORF">GCM10023217_29860</name>
</gene>
<organism evidence="1 2">
    <name type="scientific">Gordonia alkaliphila</name>
    <dbReference type="NCBI Taxonomy" id="1053547"/>
    <lineage>
        <taxon>Bacteria</taxon>
        <taxon>Bacillati</taxon>
        <taxon>Actinomycetota</taxon>
        <taxon>Actinomycetes</taxon>
        <taxon>Mycobacteriales</taxon>
        <taxon>Gordoniaceae</taxon>
        <taxon>Gordonia</taxon>
    </lineage>
</organism>
<evidence type="ECO:0000313" key="1">
    <source>
        <dbReference type="EMBL" id="GAA4756014.1"/>
    </source>
</evidence>
<dbReference type="Proteomes" id="UP001500822">
    <property type="component" value="Unassembled WGS sequence"/>
</dbReference>
<evidence type="ECO:0000313" key="2">
    <source>
        <dbReference type="Proteomes" id="UP001500822"/>
    </source>
</evidence>
<keyword evidence="2" id="KW-1185">Reference proteome</keyword>
<accession>A0ABP8ZG62</accession>